<evidence type="ECO:0000313" key="1">
    <source>
        <dbReference type="EMBL" id="CEK75454.1"/>
    </source>
</evidence>
<reference evidence="1" key="1">
    <citation type="submission" date="2014-12" db="EMBL/GenBank/DDBJ databases">
        <title>Insight into the proteome of Arion vulgaris.</title>
        <authorList>
            <person name="Aradska J."/>
            <person name="Bulat T."/>
            <person name="Smidak R."/>
            <person name="Sarate P."/>
            <person name="Gangsoo J."/>
            <person name="Sialana F."/>
            <person name="Bilban M."/>
            <person name="Lubec G."/>
        </authorList>
    </citation>
    <scope>NUCLEOTIDE SEQUENCE</scope>
    <source>
        <tissue evidence="1">Skin</tissue>
    </source>
</reference>
<dbReference type="EMBL" id="HACG01028589">
    <property type="protein sequence ID" value="CEK75454.1"/>
    <property type="molecule type" value="Transcribed_RNA"/>
</dbReference>
<sequence>MERQFSSTAQTVLYVTDQTISQSYLTIQSQRDIPKLNFSTSQPTTSSSLLMIDSVRLLAFS</sequence>
<gene>
    <name evidence="1" type="primary">ORF95626</name>
</gene>
<protein>
    <submittedName>
        <fullName evidence="1">Uncharacterized protein</fullName>
    </submittedName>
</protein>
<organism evidence="1">
    <name type="scientific">Arion vulgaris</name>
    <dbReference type="NCBI Taxonomy" id="1028688"/>
    <lineage>
        <taxon>Eukaryota</taxon>
        <taxon>Metazoa</taxon>
        <taxon>Spiralia</taxon>
        <taxon>Lophotrochozoa</taxon>
        <taxon>Mollusca</taxon>
        <taxon>Gastropoda</taxon>
        <taxon>Heterobranchia</taxon>
        <taxon>Euthyneura</taxon>
        <taxon>Panpulmonata</taxon>
        <taxon>Eupulmonata</taxon>
        <taxon>Stylommatophora</taxon>
        <taxon>Helicina</taxon>
        <taxon>Arionoidea</taxon>
        <taxon>Arionidae</taxon>
        <taxon>Arion</taxon>
    </lineage>
</organism>
<dbReference type="AlphaFoldDB" id="A0A0B7A3G9"/>
<accession>A0A0B7A3G9</accession>
<proteinExistence type="predicted"/>
<name>A0A0B7A3G9_9EUPU</name>